<evidence type="ECO:0000313" key="2">
    <source>
        <dbReference type="Proteomes" id="UP000008311"/>
    </source>
</evidence>
<gene>
    <name evidence="1" type="ORF">RCOM_0939070</name>
</gene>
<dbReference type="Proteomes" id="UP000008311">
    <property type="component" value="Unassembled WGS sequence"/>
</dbReference>
<dbReference type="InParanoid" id="B9RZG6"/>
<evidence type="ECO:0000313" key="1">
    <source>
        <dbReference type="EMBL" id="EEF43346.1"/>
    </source>
</evidence>
<name>B9RZG6_RICCO</name>
<dbReference type="AlphaFoldDB" id="B9RZG6"/>
<organism evidence="1 2">
    <name type="scientific">Ricinus communis</name>
    <name type="common">Castor bean</name>
    <dbReference type="NCBI Taxonomy" id="3988"/>
    <lineage>
        <taxon>Eukaryota</taxon>
        <taxon>Viridiplantae</taxon>
        <taxon>Streptophyta</taxon>
        <taxon>Embryophyta</taxon>
        <taxon>Tracheophyta</taxon>
        <taxon>Spermatophyta</taxon>
        <taxon>Magnoliopsida</taxon>
        <taxon>eudicotyledons</taxon>
        <taxon>Gunneridae</taxon>
        <taxon>Pentapetalae</taxon>
        <taxon>rosids</taxon>
        <taxon>fabids</taxon>
        <taxon>Malpighiales</taxon>
        <taxon>Euphorbiaceae</taxon>
        <taxon>Acalyphoideae</taxon>
        <taxon>Acalypheae</taxon>
        <taxon>Ricinus</taxon>
    </lineage>
</organism>
<keyword evidence="2" id="KW-1185">Reference proteome</keyword>
<protein>
    <submittedName>
        <fullName evidence="1">Uncharacterized protein</fullName>
    </submittedName>
</protein>
<reference evidence="2" key="1">
    <citation type="journal article" date="2010" name="Nat. Biotechnol.">
        <title>Draft genome sequence of the oilseed species Ricinus communis.</title>
        <authorList>
            <person name="Chan A.P."/>
            <person name="Crabtree J."/>
            <person name="Zhao Q."/>
            <person name="Lorenzi H."/>
            <person name="Orvis J."/>
            <person name="Puiu D."/>
            <person name="Melake-Berhan A."/>
            <person name="Jones K.M."/>
            <person name="Redman J."/>
            <person name="Chen G."/>
            <person name="Cahoon E.B."/>
            <person name="Gedil M."/>
            <person name="Stanke M."/>
            <person name="Haas B.J."/>
            <person name="Wortman J.R."/>
            <person name="Fraser-Liggett C.M."/>
            <person name="Ravel J."/>
            <person name="Rabinowicz P.D."/>
        </authorList>
    </citation>
    <scope>NUCLEOTIDE SEQUENCE [LARGE SCALE GENOMIC DNA]</scope>
    <source>
        <strain evidence="2">cv. Hale</strain>
    </source>
</reference>
<sequence length="104" mass="12155">MQDGRGGNGNESATCEQEREIFVGLYFDSLVLRLSPESKRARFYACVQYVPAAFSNKYLNWIPRGKKIKLRNSDEKQWQREWFVRILRRDYGGKGGLSFRKTAL</sequence>
<dbReference type="EMBL" id="EQ973834">
    <property type="protein sequence ID" value="EEF43346.1"/>
    <property type="molecule type" value="Genomic_DNA"/>
</dbReference>
<proteinExistence type="predicted"/>
<accession>B9RZG6</accession>